<dbReference type="Ensembl" id="ENSRFET00010023204.1">
    <property type="protein sequence ID" value="ENSRFEP00010021323.1"/>
    <property type="gene ID" value="ENSRFEG00010014311.1"/>
</dbReference>
<keyword evidence="3" id="KW-1185">Reference proteome</keyword>
<reference evidence="2 3" key="1">
    <citation type="journal article" date="2015" name="Annu Rev Anim Biosci">
        <title>The Genome 10K Project: a way forward.</title>
        <authorList>
            <person name="Koepfli K.P."/>
            <person name="Paten B."/>
            <person name="O'Brien S.J."/>
            <person name="Koepfli K.P."/>
            <person name="Paten B."/>
            <person name="Antunes A."/>
            <person name="Belov K."/>
            <person name="Bustamante C."/>
            <person name="Castoe T.A."/>
            <person name="Clawson H."/>
            <person name="Crawford A.J."/>
            <person name="Diekhans M."/>
            <person name="Distel D."/>
            <person name="Durbin R."/>
            <person name="Earl D."/>
            <person name="Fujita M.K."/>
            <person name="Gamble T."/>
            <person name="Georges A."/>
            <person name="Gemmell N."/>
            <person name="Gilbert M.T."/>
            <person name="Graves J.M."/>
            <person name="Green R.E."/>
            <person name="Hickey G."/>
            <person name="Jarvis E.D."/>
            <person name="Johnson W."/>
            <person name="Komissarov A."/>
            <person name="Korf I."/>
            <person name="Kuhn R."/>
            <person name="Larkin D.M."/>
            <person name="Lewin H."/>
            <person name="Lopez J.V."/>
            <person name="Ma J."/>
            <person name="Marques-Bonet T."/>
            <person name="Miller W."/>
            <person name="Murphy R."/>
            <person name="Pevzner P."/>
            <person name="Shapiro B."/>
            <person name="Steiner C."/>
            <person name="Tamazian G."/>
            <person name="Venkatesh B."/>
            <person name="Wang J."/>
            <person name="Wayne R."/>
            <person name="Wiley E."/>
            <person name="Yang H."/>
            <person name="Zhang G."/>
            <person name="Haussler D."/>
            <person name="Ryder O."/>
            <person name="O'Brien S.J."/>
        </authorList>
    </citation>
    <scope>NUCLEOTIDE SEQUENCE</scope>
</reference>
<dbReference type="Pfam" id="PF01102">
    <property type="entry name" value="Glycophorin_A"/>
    <property type="match status" value="1"/>
</dbReference>
<organism evidence="2 3">
    <name type="scientific">Rhinolophus ferrumequinum</name>
    <name type="common">Greater horseshoe bat</name>
    <dbReference type="NCBI Taxonomy" id="59479"/>
    <lineage>
        <taxon>Eukaryota</taxon>
        <taxon>Metazoa</taxon>
        <taxon>Chordata</taxon>
        <taxon>Craniata</taxon>
        <taxon>Vertebrata</taxon>
        <taxon>Euteleostomi</taxon>
        <taxon>Mammalia</taxon>
        <taxon>Eutheria</taxon>
        <taxon>Laurasiatheria</taxon>
        <taxon>Chiroptera</taxon>
        <taxon>Yinpterochiroptera</taxon>
        <taxon>Rhinolophoidea</taxon>
        <taxon>Rhinolophidae</taxon>
        <taxon>Rhinolophinae</taxon>
        <taxon>Rhinolophus</taxon>
    </lineage>
</organism>
<reference evidence="2" key="4">
    <citation type="submission" date="2025-08" db="UniProtKB">
        <authorList>
            <consortium name="Ensembl"/>
        </authorList>
    </citation>
    <scope>IDENTIFICATION</scope>
</reference>
<dbReference type="InterPro" id="IPR049535">
    <property type="entry name" value="GYPA_B"/>
</dbReference>
<reference evidence="2 3" key="2">
    <citation type="journal article" date="2018" name="Annu Rev Anim Biosci">
        <title>Bat Biology, Genomes, and the Bat1K Project: To Generate Chromosome-Level Genomes for All Living Bat Species.</title>
        <authorList>
            <person name="Teeling E.C."/>
            <person name="Vernes S.C."/>
            <person name="Davalos L.M."/>
            <person name="Ray D.A."/>
            <person name="Gilbert M.T.P."/>
            <person name="Myers E."/>
        </authorList>
    </citation>
    <scope>NUCLEOTIDE SEQUENCE</scope>
</reference>
<keyword evidence="1" id="KW-1133">Transmembrane helix</keyword>
<accession>A0A671FFY9</accession>
<evidence type="ECO:0000313" key="2">
    <source>
        <dbReference type="Ensembl" id="ENSRFEP00010021323.1"/>
    </source>
</evidence>
<proteinExistence type="predicted"/>
<dbReference type="Gene3D" id="1.20.5.70">
    <property type="match status" value="1"/>
</dbReference>
<feature type="transmembrane region" description="Helical" evidence="1">
    <location>
        <begin position="30"/>
        <end position="54"/>
    </location>
</feature>
<dbReference type="InParanoid" id="A0A671FFY9"/>
<dbReference type="Proteomes" id="UP000472240">
    <property type="component" value="Chromosome 18"/>
</dbReference>
<evidence type="ECO:0000313" key="3">
    <source>
        <dbReference type="Proteomes" id="UP000472240"/>
    </source>
</evidence>
<reference evidence="2" key="5">
    <citation type="submission" date="2025-09" db="UniProtKB">
        <authorList>
            <consortium name="Ensembl"/>
        </authorList>
    </citation>
    <scope>IDENTIFICATION</scope>
</reference>
<name>A0A671FFY9_RHIFE</name>
<evidence type="ECO:0000256" key="1">
    <source>
        <dbReference type="SAM" id="Phobius"/>
    </source>
</evidence>
<sequence length="68" mass="7648">MDCRTELLSHKLKLSGQEGWAIPVGEKVTFIIIGIIFGVMTGVIGTILLLAYCIRRLTQVRIQFLIFL</sequence>
<dbReference type="AlphaFoldDB" id="A0A671FFY9"/>
<protein>
    <submittedName>
        <fullName evidence="2">Uncharacterized protein</fullName>
    </submittedName>
</protein>
<reference evidence="3" key="3">
    <citation type="submission" date="2018-12" db="EMBL/GenBank/DDBJ databases">
        <title>G10K-VGP greater horseshoe bat female genome, primary haplotype.</title>
        <authorList>
            <person name="Teeling E."/>
            <person name="Myers G."/>
            <person name="Vernes S."/>
            <person name="Pippel M."/>
            <person name="Winkler S."/>
            <person name="Fedrigo O."/>
            <person name="Rhie A."/>
            <person name="Koren S."/>
            <person name="Phillippy A."/>
            <person name="Lewin H."/>
            <person name="Damas J."/>
            <person name="Howe K."/>
            <person name="Mountcastle J."/>
            <person name="Jarvis E.D."/>
        </authorList>
    </citation>
    <scope>NUCLEOTIDE SEQUENCE [LARGE SCALE GENOMIC DNA]</scope>
</reference>
<keyword evidence="1" id="KW-0472">Membrane</keyword>
<keyword evidence="1" id="KW-0812">Transmembrane</keyword>